<dbReference type="GO" id="GO:0003677">
    <property type="term" value="F:DNA binding"/>
    <property type="evidence" value="ECO:0007669"/>
    <property type="project" value="UniProtKB-KW"/>
</dbReference>
<keyword evidence="6" id="KW-1185">Reference proteome</keyword>
<dbReference type="Proteomes" id="UP000199550">
    <property type="component" value="Unassembled WGS sequence"/>
</dbReference>
<evidence type="ECO:0000256" key="2">
    <source>
        <dbReference type="ARBA" id="ARBA00023125"/>
    </source>
</evidence>
<dbReference type="Gene3D" id="1.10.10.10">
    <property type="entry name" value="Winged helix-like DNA-binding domain superfamily/Winged helix DNA-binding domain"/>
    <property type="match status" value="1"/>
</dbReference>
<dbReference type="SMART" id="SM00895">
    <property type="entry name" value="FCD"/>
    <property type="match status" value="1"/>
</dbReference>
<reference evidence="5 6" key="1">
    <citation type="submission" date="2016-10" db="EMBL/GenBank/DDBJ databases">
        <authorList>
            <person name="de Groot N.N."/>
        </authorList>
    </citation>
    <scope>NUCLEOTIDE SEQUENCE [LARGE SCALE GENOMIC DNA]</scope>
    <source>
        <strain evidence="5 6">DSM 16199</strain>
    </source>
</reference>
<evidence type="ECO:0000313" key="6">
    <source>
        <dbReference type="Proteomes" id="UP000199550"/>
    </source>
</evidence>
<dbReference type="PROSITE" id="PS50949">
    <property type="entry name" value="HTH_GNTR"/>
    <property type="match status" value="1"/>
</dbReference>
<dbReference type="STRING" id="195913.SAMN04488004_10322"/>
<dbReference type="EMBL" id="FOTF01000003">
    <property type="protein sequence ID" value="SFK84969.1"/>
    <property type="molecule type" value="Genomic_DNA"/>
</dbReference>
<protein>
    <submittedName>
        <fullName evidence="5">Transcriptional regulator, GntR family</fullName>
    </submittedName>
</protein>
<evidence type="ECO:0000256" key="3">
    <source>
        <dbReference type="ARBA" id="ARBA00023163"/>
    </source>
</evidence>
<dbReference type="Gene3D" id="1.20.120.530">
    <property type="entry name" value="GntR ligand-binding domain-like"/>
    <property type="match status" value="1"/>
</dbReference>
<dbReference type="CDD" id="cd07377">
    <property type="entry name" value="WHTH_GntR"/>
    <property type="match status" value="1"/>
</dbReference>
<dbReference type="Pfam" id="PF07729">
    <property type="entry name" value="FCD"/>
    <property type="match status" value="1"/>
</dbReference>
<dbReference type="GO" id="GO:0003700">
    <property type="term" value="F:DNA-binding transcription factor activity"/>
    <property type="evidence" value="ECO:0007669"/>
    <property type="project" value="InterPro"/>
</dbReference>
<organism evidence="5 6">
    <name type="scientific">Loktanella salsilacus</name>
    <dbReference type="NCBI Taxonomy" id="195913"/>
    <lineage>
        <taxon>Bacteria</taxon>
        <taxon>Pseudomonadati</taxon>
        <taxon>Pseudomonadota</taxon>
        <taxon>Alphaproteobacteria</taxon>
        <taxon>Rhodobacterales</taxon>
        <taxon>Roseobacteraceae</taxon>
        <taxon>Loktanella</taxon>
    </lineage>
</organism>
<dbReference type="OrthoDB" id="8155773at2"/>
<keyword evidence="2" id="KW-0238">DNA-binding</keyword>
<accession>A0A1I4CX78</accession>
<evidence type="ECO:0000313" key="5">
    <source>
        <dbReference type="EMBL" id="SFK84969.1"/>
    </source>
</evidence>
<keyword evidence="3" id="KW-0804">Transcription</keyword>
<proteinExistence type="predicted"/>
<dbReference type="InterPro" id="IPR011711">
    <property type="entry name" value="GntR_C"/>
</dbReference>
<dbReference type="PANTHER" id="PTHR43537">
    <property type="entry name" value="TRANSCRIPTIONAL REGULATOR, GNTR FAMILY"/>
    <property type="match status" value="1"/>
</dbReference>
<dbReference type="InterPro" id="IPR000524">
    <property type="entry name" value="Tscrpt_reg_HTH_GntR"/>
</dbReference>
<feature type="domain" description="HTH gntR-type" evidence="4">
    <location>
        <begin position="15"/>
        <end position="82"/>
    </location>
</feature>
<dbReference type="InterPro" id="IPR036390">
    <property type="entry name" value="WH_DNA-bd_sf"/>
</dbReference>
<dbReference type="AlphaFoldDB" id="A0A1I4CX78"/>
<keyword evidence="1" id="KW-0805">Transcription regulation</keyword>
<dbReference type="InterPro" id="IPR008920">
    <property type="entry name" value="TF_FadR/GntR_C"/>
</dbReference>
<name>A0A1I4CX78_9RHOB</name>
<gene>
    <name evidence="5" type="ORF">SAMN04488004_10322</name>
</gene>
<dbReference type="SMART" id="SM00345">
    <property type="entry name" value="HTH_GNTR"/>
    <property type="match status" value="1"/>
</dbReference>
<dbReference type="InterPro" id="IPR036388">
    <property type="entry name" value="WH-like_DNA-bd_sf"/>
</dbReference>
<dbReference type="PANTHER" id="PTHR43537:SF45">
    <property type="entry name" value="GNTR FAMILY REGULATORY PROTEIN"/>
    <property type="match status" value="1"/>
</dbReference>
<evidence type="ECO:0000259" key="4">
    <source>
        <dbReference type="PROSITE" id="PS50949"/>
    </source>
</evidence>
<dbReference type="SUPFAM" id="SSF46785">
    <property type="entry name" value="Winged helix' DNA-binding domain"/>
    <property type="match status" value="1"/>
</dbReference>
<dbReference type="Pfam" id="PF00392">
    <property type="entry name" value="GntR"/>
    <property type="match status" value="1"/>
</dbReference>
<evidence type="ECO:0000256" key="1">
    <source>
        <dbReference type="ARBA" id="ARBA00023015"/>
    </source>
</evidence>
<dbReference type="SUPFAM" id="SSF48008">
    <property type="entry name" value="GntR ligand-binding domain-like"/>
    <property type="match status" value="1"/>
</dbReference>
<sequence>MTFVSEEIDINGMDGPLGQRVYTVLRNRILDLTLPPGAVLRKGALCEQLGVSRSPVAEALARLSVDGLVDIIPQSATRVSRFSMAALKEESFLRDAVEVAAVRAVAESRTDAQLVQLSRNLRLQGLLVEDADFQGFFEADLQFHDLILSFTGFPKVAAVAGQMSLQLQRARVLVLPELGRPAQAVAEHRAVLDAIADQDTEAAKTAMAFHLGQLISRIEPLEKQFPDYFRPS</sequence>